<dbReference type="EMBL" id="CAEZXY010000165">
    <property type="protein sequence ID" value="CAB4726172.1"/>
    <property type="molecule type" value="Genomic_DNA"/>
</dbReference>
<dbReference type="EMBL" id="CAFBNJ010000061">
    <property type="protein sequence ID" value="CAB4956653.1"/>
    <property type="molecule type" value="Genomic_DNA"/>
</dbReference>
<dbReference type="EMBL" id="CAESAL010000112">
    <property type="protein sequence ID" value="CAB4346513.1"/>
    <property type="molecule type" value="Genomic_DNA"/>
</dbReference>
<evidence type="ECO:0000313" key="2">
    <source>
        <dbReference type="EMBL" id="CAB4596181.1"/>
    </source>
</evidence>
<proteinExistence type="predicted"/>
<dbReference type="EMBL" id="CAFAAD010000181">
    <property type="protein sequence ID" value="CAB4805049.1"/>
    <property type="molecule type" value="Genomic_DNA"/>
</dbReference>
<organism evidence="2">
    <name type="scientific">freshwater metagenome</name>
    <dbReference type="NCBI Taxonomy" id="449393"/>
    <lineage>
        <taxon>unclassified sequences</taxon>
        <taxon>metagenomes</taxon>
        <taxon>ecological metagenomes</taxon>
    </lineage>
</organism>
<evidence type="ECO:0000313" key="1">
    <source>
        <dbReference type="EMBL" id="CAB4346513.1"/>
    </source>
</evidence>
<name>A0A6J6G4Q7_9ZZZZ</name>
<dbReference type="EMBL" id="CAEZVC010000042">
    <property type="protein sequence ID" value="CAB4621879.1"/>
    <property type="molecule type" value="Genomic_DNA"/>
</dbReference>
<dbReference type="InterPro" id="IPR019587">
    <property type="entry name" value="Polyketide_cyclase/dehydratase"/>
</dbReference>
<sequence length="135" mass="15248">MATIRSHARVHRTAEDVWKIVGDPTRIVEWFPGVTEATVEGTNRTLMLKAGLPVHEEIVTLDHHMRRFQYRITGPLPIKYHLGTMDVIEDGEPGCLLMYSTEISPDPMAFVLDGVISEGIGNLARMLNDHTEEQR</sequence>
<reference evidence="2" key="1">
    <citation type="submission" date="2020-05" db="EMBL/GenBank/DDBJ databases">
        <authorList>
            <person name="Chiriac C."/>
            <person name="Salcher M."/>
            <person name="Ghai R."/>
            <person name="Kavagutti S V."/>
        </authorList>
    </citation>
    <scope>NUCLEOTIDE SEQUENCE</scope>
</reference>
<dbReference type="AlphaFoldDB" id="A0A6J6G4Q7"/>
<dbReference type="Gene3D" id="3.30.530.20">
    <property type="match status" value="1"/>
</dbReference>
<accession>A0A6J6G4Q7</accession>
<gene>
    <name evidence="2" type="ORF">UFOPK1762_01635</name>
    <name evidence="3" type="ORF">UFOPK1906_00842</name>
    <name evidence="4" type="ORF">UFOPK2624_02044</name>
    <name evidence="5" type="ORF">UFOPK2969_01683</name>
    <name evidence="1" type="ORF">UFOPK3331_01886</name>
    <name evidence="6" type="ORF">UFOPK3785_01191</name>
    <name evidence="7" type="ORF">UFOPK4371_01372</name>
</gene>
<evidence type="ECO:0000313" key="6">
    <source>
        <dbReference type="EMBL" id="CAB4956653.1"/>
    </source>
</evidence>
<evidence type="ECO:0000313" key="4">
    <source>
        <dbReference type="EMBL" id="CAB4726172.1"/>
    </source>
</evidence>
<evidence type="ECO:0000313" key="5">
    <source>
        <dbReference type="EMBL" id="CAB4805049.1"/>
    </source>
</evidence>
<dbReference type="SUPFAM" id="SSF55961">
    <property type="entry name" value="Bet v1-like"/>
    <property type="match status" value="1"/>
</dbReference>
<dbReference type="EMBL" id="CAFBRD010000087">
    <property type="protein sequence ID" value="CAB5078158.1"/>
    <property type="molecule type" value="Genomic_DNA"/>
</dbReference>
<protein>
    <submittedName>
        <fullName evidence="2">Unannotated protein</fullName>
    </submittedName>
</protein>
<dbReference type="Pfam" id="PF10604">
    <property type="entry name" value="Polyketide_cyc2"/>
    <property type="match status" value="1"/>
</dbReference>
<evidence type="ECO:0000313" key="7">
    <source>
        <dbReference type="EMBL" id="CAB5078158.1"/>
    </source>
</evidence>
<dbReference type="EMBL" id="CAEZTY010000085">
    <property type="protein sequence ID" value="CAB4596181.1"/>
    <property type="molecule type" value="Genomic_DNA"/>
</dbReference>
<evidence type="ECO:0000313" key="3">
    <source>
        <dbReference type="EMBL" id="CAB4621879.1"/>
    </source>
</evidence>
<dbReference type="InterPro" id="IPR023393">
    <property type="entry name" value="START-like_dom_sf"/>
</dbReference>
<dbReference type="CDD" id="cd07821">
    <property type="entry name" value="PYR_PYL_RCAR_like"/>
    <property type="match status" value="1"/>
</dbReference>